<keyword evidence="1" id="KW-0378">Hydrolase</keyword>
<feature type="signal peptide" evidence="2">
    <location>
        <begin position="1"/>
        <end position="34"/>
    </location>
</feature>
<name>A0A2T2XDC8_9FIRM</name>
<organism evidence="3 4">
    <name type="scientific">Sulfobacillus benefaciens</name>
    <dbReference type="NCBI Taxonomy" id="453960"/>
    <lineage>
        <taxon>Bacteria</taxon>
        <taxon>Bacillati</taxon>
        <taxon>Bacillota</taxon>
        <taxon>Clostridia</taxon>
        <taxon>Eubacteriales</taxon>
        <taxon>Clostridiales Family XVII. Incertae Sedis</taxon>
        <taxon>Sulfobacillus</taxon>
    </lineage>
</organism>
<comment type="caution">
    <text evidence="3">The sequence shown here is derived from an EMBL/GenBank/DDBJ whole genome shotgun (WGS) entry which is preliminary data.</text>
</comment>
<evidence type="ECO:0000256" key="2">
    <source>
        <dbReference type="SAM" id="SignalP"/>
    </source>
</evidence>
<dbReference type="GO" id="GO:0016788">
    <property type="term" value="F:hydrolase activity, acting on ester bonds"/>
    <property type="evidence" value="ECO:0007669"/>
    <property type="project" value="InterPro"/>
</dbReference>
<protein>
    <recommendedName>
        <fullName evidence="5">Phosphoesterase</fullName>
    </recommendedName>
</protein>
<dbReference type="Pfam" id="PF04185">
    <property type="entry name" value="Phosphoesterase"/>
    <property type="match status" value="1"/>
</dbReference>
<evidence type="ECO:0008006" key="5">
    <source>
        <dbReference type="Google" id="ProtNLM"/>
    </source>
</evidence>
<proteinExistence type="predicted"/>
<evidence type="ECO:0000313" key="4">
    <source>
        <dbReference type="Proteomes" id="UP000242972"/>
    </source>
</evidence>
<accession>A0A2T2XDC8</accession>
<dbReference type="Proteomes" id="UP000242972">
    <property type="component" value="Unassembled WGS sequence"/>
</dbReference>
<dbReference type="Gene3D" id="3.40.720.10">
    <property type="entry name" value="Alkaline Phosphatase, subunit A"/>
    <property type="match status" value="1"/>
</dbReference>
<reference evidence="3 4" key="1">
    <citation type="journal article" date="2014" name="BMC Genomics">
        <title>Comparison of environmental and isolate Sulfobacillus genomes reveals diverse carbon, sulfur, nitrogen, and hydrogen metabolisms.</title>
        <authorList>
            <person name="Justice N.B."/>
            <person name="Norman A."/>
            <person name="Brown C.T."/>
            <person name="Singh A."/>
            <person name="Thomas B.C."/>
            <person name="Banfield J.F."/>
        </authorList>
    </citation>
    <scope>NUCLEOTIDE SEQUENCE [LARGE SCALE GENOMIC DNA]</scope>
    <source>
        <strain evidence="3">AMDSBA4</strain>
    </source>
</reference>
<evidence type="ECO:0000256" key="1">
    <source>
        <dbReference type="ARBA" id="ARBA00022801"/>
    </source>
</evidence>
<dbReference type="InterPro" id="IPR007312">
    <property type="entry name" value="Phosphoesterase"/>
</dbReference>
<keyword evidence="2" id="KW-0732">Signal</keyword>
<dbReference type="AlphaFoldDB" id="A0A2T2XDC8"/>
<dbReference type="EMBL" id="PXYW01000039">
    <property type="protein sequence ID" value="PSR32499.1"/>
    <property type="molecule type" value="Genomic_DNA"/>
</dbReference>
<sequence length="646" mass="69261">MTMMRFSSWTKLRAATATMAVAGLLLLPTIPVRAANPRPTSATVPYFRHIFVIVMENHSYNDLMYEHDVPYLHQLAEKYGLATQYYGVSNPSVADRVALLSGTTAGTELPQSQTTGLTQTNLVDQLMRHHLSWGAFYQHSRVSTTQNPYYNYQHGHSTFLRFADIAQNPQRVAHLHPLRQLTTDLATNHVPNFVWIAPNSIGNMEGGYRSPGQFSFQGAGPGGASPADRQLENGGNQFLSTWIPKIMHSKAWHTGSSAIFVAFDETSYDASMPADGFWLSHNTKAPGSPVVPAGTNLSGNPQFLFPGGVDGGGHTLALVITNTPHHVVSATPYNEYSILKTIEAGWHLGYLGHAADPAVHTMAAFFGPPTPRFTPLAISVQTLPGYDTQLNATPIIPSTKPVASSASTAATLHTSTNPYFVQGETHQVGATVTIQENRAGVLDQNLTLTLPTGRGVTFAQHSSPVGSTRISNPSDQGVQFAPSTVSANQVTLPIVTRSAVPSEAILTGLVLNTSQEAAPGPVVATVSTGGTVLGTVTLGSVGKPTADAMPQMMAPVVLSNGQMAFPFIPPARSPKHGHFVIRIEGQYPTAASLDFNQYARFTTTTNVPVVSDQSVQITSQAGKQYWVQSEFHPGQWSNPATFSVSR</sequence>
<dbReference type="PANTHER" id="PTHR31956:SF8">
    <property type="entry name" value="ACID PHOSPHATASE PHOA (AFU_ORTHOLOGUE AFUA_1G03570)"/>
    <property type="match status" value="1"/>
</dbReference>
<gene>
    <name evidence="3" type="ORF">C7B46_14110</name>
</gene>
<feature type="chain" id="PRO_5015780863" description="Phosphoesterase" evidence="2">
    <location>
        <begin position="35"/>
        <end position="646"/>
    </location>
</feature>
<dbReference type="PANTHER" id="PTHR31956">
    <property type="entry name" value="NON-SPECIFIC PHOSPHOLIPASE C4-RELATED"/>
    <property type="match status" value="1"/>
</dbReference>
<dbReference type="InterPro" id="IPR017850">
    <property type="entry name" value="Alkaline_phosphatase_core_sf"/>
</dbReference>
<dbReference type="GO" id="GO:0009395">
    <property type="term" value="P:phospholipid catabolic process"/>
    <property type="evidence" value="ECO:0007669"/>
    <property type="project" value="TreeGrafter"/>
</dbReference>
<evidence type="ECO:0000313" key="3">
    <source>
        <dbReference type="EMBL" id="PSR32499.1"/>
    </source>
</evidence>